<dbReference type="STRING" id="1123401.GCA_000621325_03271"/>
<reference evidence="9 10" key="1">
    <citation type="submission" date="2017-01" db="EMBL/GenBank/DDBJ databases">
        <title>Novel large sulfur bacteria in the metagenomes of groundwater-fed chemosynthetic microbial mats in the Lake Huron basin.</title>
        <authorList>
            <person name="Sharrar A.M."/>
            <person name="Flood B.E."/>
            <person name="Bailey J.V."/>
            <person name="Jones D.S."/>
            <person name="Biddanda B."/>
            <person name="Ruberg S.A."/>
            <person name="Marcus D.N."/>
            <person name="Dick G.J."/>
        </authorList>
    </citation>
    <scope>NUCLEOTIDE SEQUENCE [LARGE SCALE GENOMIC DNA]</scope>
    <source>
        <strain evidence="9">A8</strain>
    </source>
</reference>
<proteinExistence type="inferred from homology"/>
<comment type="cofactor">
    <cofactor evidence="1">
        <name>a divalent metal cation</name>
        <dbReference type="ChEBI" id="CHEBI:60240"/>
    </cofactor>
</comment>
<dbReference type="InterPro" id="IPR005229">
    <property type="entry name" value="YicC/YloC-like"/>
</dbReference>
<dbReference type="Pfam" id="PF03755">
    <property type="entry name" value="YicC-like_N"/>
    <property type="match status" value="1"/>
</dbReference>
<keyword evidence="6" id="KW-0175">Coiled coil</keyword>
<keyword evidence="4" id="KW-0378">Hydrolase</keyword>
<gene>
    <name evidence="9" type="ORF">BWK73_30215</name>
</gene>
<dbReference type="Proteomes" id="UP000192491">
    <property type="component" value="Unassembled WGS sequence"/>
</dbReference>
<comment type="caution">
    <text evidence="9">The sequence shown here is derived from an EMBL/GenBank/DDBJ whole genome shotgun (WGS) entry which is preliminary data.</text>
</comment>
<protein>
    <submittedName>
        <fullName evidence="9">YicC family protein</fullName>
    </submittedName>
</protein>
<evidence type="ECO:0000313" key="9">
    <source>
        <dbReference type="EMBL" id="OQX06675.1"/>
    </source>
</evidence>
<dbReference type="InterPro" id="IPR013527">
    <property type="entry name" value="YicC-like_N"/>
</dbReference>
<dbReference type="GO" id="GO:0004521">
    <property type="term" value="F:RNA endonuclease activity"/>
    <property type="evidence" value="ECO:0007669"/>
    <property type="project" value="InterPro"/>
</dbReference>
<evidence type="ECO:0000256" key="5">
    <source>
        <dbReference type="ARBA" id="ARBA00035648"/>
    </source>
</evidence>
<comment type="similarity">
    <text evidence="5">Belongs to the YicC/YloC family.</text>
</comment>
<evidence type="ECO:0000259" key="7">
    <source>
        <dbReference type="Pfam" id="PF03755"/>
    </source>
</evidence>
<organism evidence="9 10">
    <name type="scientific">Thiothrix lacustris</name>
    <dbReference type="NCBI Taxonomy" id="525917"/>
    <lineage>
        <taxon>Bacteria</taxon>
        <taxon>Pseudomonadati</taxon>
        <taxon>Pseudomonadota</taxon>
        <taxon>Gammaproteobacteria</taxon>
        <taxon>Thiotrichales</taxon>
        <taxon>Thiotrichaceae</taxon>
        <taxon>Thiothrix</taxon>
    </lineage>
</organism>
<dbReference type="Pfam" id="PF08340">
    <property type="entry name" value="YicC-like_C"/>
    <property type="match status" value="1"/>
</dbReference>
<evidence type="ECO:0000256" key="2">
    <source>
        <dbReference type="ARBA" id="ARBA00022722"/>
    </source>
</evidence>
<dbReference type="EMBL" id="MTEJ01000234">
    <property type="protein sequence ID" value="OQX06675.1"/>
    <property type="molecule type" value="Genomic_DNA"/>
</dbReference>
<dbReference type="GO" id="GO:0016787">
    <property type="term" value="F:hydrolase activity"/>
    <property type="evidence" value="ECO:0007669"/>
    <property type="project" value="UniProtKB-KW"/>
</dbReference>
<dbReference type="PANTHER" id="PTHR30636:SF3">
    <property type="entry name" value="UPF0701 PROTEIN YICC"/>
    <property type="match status" value="1"/>
</dbReference>
<feature type="domain" description="Endoribonuclease YicC-like C-terminal" evidence="8">
    <location>
        <begin position="171"/>
        <end position="288"/>
    </location>
</feature>
<dbReference type="eggNOG" id="COG1561">
    <property type="taxonomic scope" value="Bacteria"/>
</dbReference>
<evidence type="ECO:0000256" key="4">
    <source>
        <dbReference type="ARBA" id="ARBA00022801"/>
    </source>
</evidence>
<dbReference type="NCBIfam" id="TIGR00255">
    <property type="entry name" value="YicC/YloC family endoribonuclease"/>
    <property type="match status" value="1"/>
</dbReference>
<name>A0A1Y1QIP5_9GAMM</name>
<evidence type="ECO:0000256" key="3">
    <source>
        <dbReference type="ARBA" id="ARBA00022759"/>
    </source>
</evidence>
<dbReference type="PANTHER" id="PTHR30636">
    <property type="entry name" value="UPF0701 PROTEIN YICC"/>
    <property type="match status" value="1"/>
</dbReference>
<evidence type="ECO:0000256" key="1">
    <source>
        <dbReference type="ARBA" id="ARBA00001968"/>
    </source>
</evidence>
<evidence type="ECO:0000256" key="6">
    <source>
        <dbReference type="SAM" id="Coils"/>
    </source>
</evidence>
<evidence type="ECO:0000313" key="10">
    <source>
        <dbReference type="Proteomes" id="UP000192491"/>
    </source>
</evidence>
<feature type="domain" description="Endoribonuclease YicC-like N-terminal" evidence="7">
    <location>
        <begin position="2"/>
        <end position="154"/>
    </location>
</feature>
<keyword evidence="2" id="KW-0540">Nuclease</keyword>
<accession>A0A1Y1QIP5</accession>
<feature type="coiled-coil region" evidence="6">
    <location>
        <begin position="199"/>
        <end position="267"/>
    </location>
</feature>
<evidence type="ECO:0000259" key="8">
    <source>
        <dbReference type="Pfam" id="PF08340"/>
    </source>
</evidence>
<dbReference type="AlphaFoldDB" id="A0A1Y1QIP5"/>
<dbReference type="InterPro" id="IPR013551">
    <property type="entry name" value="YicC-like_C"/>
</dbReference>
<keyword evidence="3" id="KW-0255">Endonuclease</keyword>
<sequence>MIRSMTAFSHRELTTEHGTLQWEARSVNHRYLDISLRLPEEFRSQENSFRETIQATLKRGKVETNLRFTPANGNNNEIRINEPLARALIIACRQLEIITDNPEPLKAVDILRWPGVAQDAAPDRDILAAHAKALLQDTLDDLLETREREGKRLAEFIYQRLDQIAEITVRIRKHRPGIIAAQREKILNRIEELKISPDYNRIEQELVILAQRLDVEEELDRLMAHLDEINAVLERDEPVGRRLDFLMQELNREANTLASKSNDSETTQAAVDLKVMIEQMREQVQNIE</sequence>